<dbReference type="Proteomes" id="UP000324585">
    <property type="component" value="Unassembled WGS sequence"/>
</dbReference>
<dbReference type="Gene3D" id="3.40.390.30">
    <property type="entry name" value="Metalloproteases ('zincins'), catalytic domain"/>
    <property type="match status" value="1"/>
</dbReference>
<dbReference type="InterPro" id="IPR020549">
    <property type="entry name" value="YbeY_CS"/>
</dbReference>
<keyword evidence="4" id="KW-0479">Metal-binding</keyword>
<evidence type="ECO:0000256" key="8">
    <source>
        <dbReference type="SAM" id="MobiDB-lite"/>
    </source>
</evidence>
<dbReference type="InterPro" id="IPR002036">
    <property type="entry name" value="YbeY"/>
</dbReference>
<proteinExistence type="inferred from homology"/>
<comment type="caution">
    <text evidence="9">The sequence shown here is derived from an EMBL/GenBank/DDBJ whole genome shotgun (WGS) entry which is preliminary data.</text>
</comment>
<dbReference type="GO" id="GO:0046872">
    <property type="term" value="F:metal ion binding"/>
    <property type="evidence" value="ECO:0007669"/>
    <property type="project" value="UniProtKB-KW"/>
</dbReference>
<keyword evidence="3" id="KW-0540">Nuclease</keyword>
<comment type="similarity">
    <text evidence="2">Belongs to the endoribonuclease YbeY family.</text>
</comment>
<reference evidence="10" key="1">
    <citation type="journal article" date="2019" name="Nat. Commun.">
        <title>Expansion of phycobilisome linker gene families in mesophilic red algae.</title>
        <authorList>
            <person name="Lee J."/>
            <person name="Kim D."/>
            <person name="Bhattacharya D."/>
            <person name="Yoon H.S."/>
        </authorList>
    </citation>
    <scope>NUCLEOTIDE SEQUENCE [LARGE SCALE GENOMIC DNA]</scope>
    <source>
        <strain evidence="10">CCMP 1328</strain>
    </source>
</reference>
<sequence>MWNRFQDKESVRGWVDEGSGIDGSMAQRMPAFTAPAAMRTAHGQRAVTSACKNGKVQRECAASGLGETVGCHENVRVSAQGVLLSAVQAARIEQDSRRLLRAARQRGVELSLLVCDDEVMRDLNARYRNVDRTTDVLSFPMDGSVDSDANDDHDTNTGDTDKHSSEVPAVLLGDLVISDAKVHEQAAERGHPYRSEFRILLVHGLLHLLGYDHELGDAEYEEMAAAEAELLSRLHWPGYGLIALSERLIGDTATLR</sequence>
<dbReference type="PANTHER" id="PTHR46986:SF1">
    <property type="entry name" value="ENDORIBONUCLEASE YBEY, CHLOROPLASTIC"/>
    <property type="match status" value="1"/>
</dbReference>
<keyword evidence="10" id="KW-1185">Reference proteome</keyword>
<evidence type="ECO:0000256" key="6">
    <source>
        <dbReference type="ARBA" id="ARBA00022801"/>
    </source>
</evidence>
<dbReference type="GO" id="GO:0006364">
    <property type="term" value="P:rRNA processing"/>
    <property type="evidence" value="ECO:0007669"/>
    <property type="project" value="InterPro"/>
</dbReference>
<protein>
    <submittedName>
        <fullName evidence="9">Endoribonuclease YbeY</fullName>
    </submittedName>
</protein>
<evidence type="ECO:0000313" key="10">
    <source>
        <dbReference type="Proteomes" id="UP000324585"/>
    </source>
</evidence>
<organism evidence="9 10">
    <name type="scientific">Porphyridium purpureum</name>
    <name type="common">Red alga</name>
    <name type="synonym">Porphyridium cruentum</name>
    <dbReference type="NCBI Taxonomy" id="35688"/>
    <lineage>
        <taxon>Eukaryota</taxon>
        <taxon>Rhodophyta</taxon>
        <taxon>Bangiophyceae</taxon>
        <taxon>Porphyridiales</taxon>
        <taxon>Porphyridiaceae</taxon>
        <taxon>Porphyridium</taxon>
    </lineage>
</organism>
<feature type="compositionally biased region" description="Basic and acidic residues" evidence="8">
    <location>
        <begin position="150"/>
        <end position="164"/>
    </location>
</feature>
<dbReference type="EMBL" id="VRMN01000002">
    <property type="protein sequence ID" value="KAA8496386.1"/>
    <property type="molecule type" value="Genomic_DNA"/>
</dbReference>
<dbReference type="AlphaFoldDB" id="A0A5J4YYJ4"/>
<dbReference type="GO" id="GO:0004222">
    <property type="term" value="F:metalloendopeptidase activity"/>
    <property type="evidence" value="ECO:0007669"/>
    <property type="project" value="InterPro"/>
</dbReference>
<dbReference type="Pfam" id="PF02130">
    <property type="entry name" value="YbeY"/>
    <property type="match status" value="1"/>
</dbReference>
<feature type="region of interest" description="Disordered" evidence="8">
    <location>
        <begin position="139"/>
        <end position="164"/>
    </location>
</feature>
<dbReference type="InterPro" id="IPR023091">
    <property type="entry name" value="MetalPrtase_cat_dom_sf_prd"/>
</dbReference>
<dbReference type="OrthoDB" id="27226at2759"/>
<keyword evidence="5" id="KW-0255">Endonuclease</keyword>
<dbReference type="NCBIfam" id="TIGR00043">
    <property type="entry name" value="rRNA maturation RNase YbeY"/>
    <property type="match status" value="1"/>
</dbReference>
<keyword evidence="7" id="KW-0862">Zinc</keyword>
<accession>A0A5J4YYJ4</accession>
<evidence type="ECO:0000256" key="4">
    <source>
        <dbReference type="ARBA" id="ARBA00022723"/>
    </source>
</evidence>
<comment type="cofactor">
    <cofactor evidence="1">
        <name>Zn(2+)</name>
        <dbReference type="ChEBI" id="CHEBI:29105"/>
    </cofactor>
</comment>
<evidence type="ECO:0000256" key="3">
    <source>
        <dbReference type="ARBA" id="ARBA00022722"/>
    </source>
</evidence>
<dbReference type="HAMAP" id="MF_00009">
    <property type="entry name" value="Endoribonucl_YbeY"/>
    <property type="match status" value="1"/>
</dbReference>
<dbReference type="PANTHER" id="PTHR46986">
    <property type="entry name" value="ENDORIBONUCLEASE YBEY, CHLOROPLASTIC"/>
    <property type="match status" value="1"/>
</dbReference>
<keyword evidence="6" id="KW-0378">Hydrolase</keyword>
<dbReference type="PROSITE" id="PS01306">
    <property type="entry name" value="UPF0054"/>
    <property type="match status" value="1"/>
</dbReference>
<evidence type="ECO:0000256" key="7">
    <source>
        <dbReference type="ARBA" id="ARBA00022833"/>
    </source>
</evidence>
<evidence type="ECO:0000256" key="1">
    <source>
        <dbReference type="ARBA" id="ARBA00001947"/>
    </source>
</evidence>
<evidence type="ECO:0000313" key="9">
    <source>
        <dbReference type="EMBL" id="KAA8496386.1"/>
    </source>
</evidence>
<dbReference type="SUPFAM" id="SSF55486">
    <property type="entry name" value="Metalloproteases ('zincins'), catalytic domain"/>
    <property type="match status" value="1"/>
</dbReference>
<dbReference type="GO" id="GO:0004519">
    <property type="term" value="F:endonuclease activity"/>
    <property type="evidence" value="ECO:0007669"/>
    <property type="project" value="UniProtKB-KW"/>
</dbReference>
<gene>
    <name evidence="9" type="ORF">FVE85_0115</name>
</gene>
<evidence type="ECO:0000256" key="5">
    <source>
        <dbReference type="ARBA" id="ARBA00022759"/>
    </source>
</evidence>
<evidence type="ECO:0000256" key="2">
    <source>
        <dbReference type="ARBA" id="ARBA00010875"/>
    </source>
</evidence>
<name>A0A5J4YYJ4_PORPP</name>